<dbReference type="OrthoDB" id="4748158at2"/>
<gene>
    <name evidence="1" type="ORF">BAY60_35555</name>
</gene>
<evidence type="ECO:0000313" key="2">
    <source>
        <dbReference type="Proteomes" id="UP000249915"/>
    </source>
</evidence>
<accession>A0A2V4APC8</accession>
<name>A0A2V4APC8_9PSEU</name>
<organism evidence="1 2">
    <name type="scientific">Prauserella muralis</name>
    <dbReference type="NCBI Taxonomy" id="588067"/>
    <lineage>
        <taxon>Bacteria</taxon>
        <taxon>Bacillati</taxon>
        <taxon>Actinomycetota</taxon>
        <taxon>Actinomycetes</taxon>
        <taxon>Pseudonocardiales</taxon>
        <taxon>Pseudonocardiaceae</taxon>
        <taxon>Prauserella</taxon>
    </lineage>
</organism>
<keyword evidence="2" id="KW-1185">Reference proteome</keyword>
<proteinExistence type="predicted"/>
<dbReference type="EMBL" id="MASW01000024">
    <property type="protein sequence ID" value="PXY16521.1"/>
    <property type="molecule type" value="Genomic_DNA"/>
</dbReference>
<dbReference type="Proteomes" id="UP000249915">
    <property type="component" value="Plasmid pPmurDSM45305"/>
</dbReference>
<comment type="caution">
    <text evidence="1">The sequence shown here is derived from an EMBL/GenBank/DDBJ whole genome shotgun (WGS) entry which is preliminary data.</text>
</comment>
<dbReference type="RefSeq" id="WP_112278766.1">
    <property type="nucleotide sequence ID" value="NZ_CM009984.1"/>
</dbReference>
<evidence type="ECO:0000313" key="1">
    <source>
        <dbReference type="EMBL" id="PXY16521.1"/>
    </source>
</evidence>
<protein>
    <submittedName>
        <fullName evidence="1">Uncharacterized protein</fullName>
    </submittedName>
</protein>
<geneLocation type="plasmid" evidence="2">
    <name>ppmurdsm45305</name>
</geneLocation>
<keyword evidence="1" id="KW-0614">Plasmid</keyword>
<reference evidence="1 2" key="1">
    <citation type="submission" date="2016-07" db="EMBL/GenBank/DDBJ databases">
        <title>Draft genome sequence of Prauserella muralis DSM 45305, isolated from a mould-covered wall in an indoor environment.</title>
        <authorList>
            <person name="Ruckert C."/>
            <person name="Albersmeier A."/>
            <person name="Jiang C.-L."/>
            <person name="Jiang Y."/>
            <person name="Kalinowski J."/>
            <person name="Schneider O."/>
            <person name="Winkler A."/>
            <person name="Zotchev S.B."/>
        </authorList>
    </citation>
    <scope>NUCLEOTIDE SEQUENCE [LARGE SCALE GENOMIC DNA]</scope>
    <source>
        <strain evidence="1 2">DSM 45305</strain>
        <plasmid evidence="2">ppmurdsm45305</plasmid>
    </source>
</reference>
<dbReference type="AlphaFoldDB" id="A0A2V4APC8"/>
<sequence length="98" mass="10763">MTTTSTLNRVERACAELHCDGQPVTFTAVAARAGLGRTTLYRNPTLRAVIDEHRHRTATSGTLTGLTDEIATLRAALDALATRVRRHEEQLRRIAPKA</sequence>